<organism evidence="4 5">
    <name type="scientific">Azohydromonas lata</name>
    <dbReference type="NCBI Taxonomy" id="45677"/>
    <lineage>
        <taxon>Bacteria</taxon>
        <taxon>Pseudomonadati</taxon>
        <taxon>Pseudomonadota</taxon>
        <taxon>Betaproteobacteria</taxon>
        <taxon>Burkholderiales</taxon>
        <taxon>Sphaerotilaceae</taxon>
        <taxon>Azohydromonas</taxon>
    </lineage>
</organism>
<dbReference type="Gene3D" id="1.10.10.10">
    <property type="entry name" value="Winged helix-like DNA-binding domain superfamily/Winged helix DNA-binding domain"/>
    <property type="match status" value="1"/>
</dbReference>
<evidence type="ECO:0000313" key="4">
    <source>
        <dbReference type="EMBL" id="MDZ5455773.1"/>
    </source>
</evidence>
<comment type="similarity">
    <text evidence="1">Belongs to the initiator RepB protein family.</text>
</comment>
<dbReference type="Proteomes" id="UP001293718">
    <property type="component" value="Unassembled WGS sequence"/>
</dbReference>
<comment type="caution">
    <text evidence="4">The sequence shown here is derived from an EMBL/GenBank/DDBJ whole genome shotgun (WGS) entry which is preliminary data.</text>
</comment>
<dbReference type="SUPFAM" id="SSF46785">
    <property type="entry name" value="Winged helix' DNA-binding domain"/>
    <property type="match status" value="1"/>
</dbReference>
<feature type="domain" description="Initiator Rep protein WH1" evidence="3">
    <location>
        <begin position="43"/>
        <end position="185"/>
    </location>
</feature>
<accession>A0ABU5I9J5</accession>
<sequence>MRDRPVPLSANPGEQLALAVFEETVSREGAQATLARSSTDITYRKSNVLIDVGELSLAARKGLNVMHFLASQAPADVQRFDVELGLFKFLMNYESRNHQHLEKALREAQKSSIRIERMRPNATSPDWISVPLVGAVGVAGGRVYFDFHPAIRKLHLDPSSYTYLSLRTSCVFTSIYAHGLYEHLKALAYKGSPTEWVPLEDVKRWLGVAETKWLAEFKTFRKEALQKAVDQLCELSDLHVEYETKSVPGSKKVGHIRFLFRTQSGALAVSVEHTQALRSLYDTLVREFGLGQSDVEQITQSGTSPERIKAAIDFVRHRIATQRKKISAPGRYLMTAIQEGYAIPTAEVEAVVPSAPLAAPAAADTPAPAAASRRAAPSPRARATRQAAHEQQAEQALQRDYQEQGERGYALYLAAAQAQRDEWRASFARTLVFRALSTQLQRAKGPLRETELHDSLRLRHALGQHVLKSMGKKPRGADGAAKDQSLLFPAQ</sequence>
<feature type="compositionally biased region" description="Low complexity" evidence="2">
    <location>
        <begin position="363"/>
        <end position="386"/>
    </location>
</feature>
<gene>
    <name evidence="4" type="ORF">SM757_04225</name>
</gene>
<feature type="region of interest" description="Disordered" evidence="2">
    <location>
        <begin position="363"/>
        <end position="389"/>
    </location>
</feature>
<evidence type="ECO:0000313" key="5">
    <source>
        <dbReference type="Proteomes" id="UP001293718"/>
    </source>
</evidence>
<evidence type="ECO:0000256" key="1">
    <source>
        <dbReference type="ARBA" id="ARBA00038283"/>
    </source>
</evidence>
<protein>
    <submittedName>
        <fullName evidence="4">Replication initiation protein</fullName>
    </submittedName>
</protein>
<keyword evidence="5" id="KW-1185">Reference proteome</keyword>
<dbReference type="InterPro" id="IPR036388">
    <property type="entry name" value="WH-like_DNA-bd_sf"/>
</dbReference>
<dbReference type="EMBL" id="JAXOJX010000003">
    <property type="protein sequence ID" value="MDZ5455773.1"/>
    <property type="molecule type" value="Genomic_DNA"/>
</dbReference>
<dbReference type="Pfam" id="PF21205">
    <property type="entry name" value="Rep3_C"/>
    <property type="match status" value="1"/>
</dbReference>
<reference evidence="4 5" key="1">
    <citation type="submission" date="2023-11" db="EMBL/GenBank/DDBJ databases">
        <title>Draft genome of Azohydromonas lata strain H1 (DSM1123), a polyhydroxyalkanoate producer.</title>
        <authorList>
            <person name="Traversa D."/>
            <person name="D'Addabbo P."/>
            <person name="Pazzani C."/>
            <person name="Manzari C."/>
            <person name="Chiara M."/>
            <person name="Scrascia M."/>
        </authorList>
    </citation>
    <scope>NUCLEOTIDE SEQUENCE [LARGE SCALE GENOMIC DNA]</scope>
    <source>
        <strain evidence="4 5">H1</strain>
    </source>
</reference>
<dbReference type="Pfam" id="PF01051">
    <property type="entry name" value="Rep3_N"/>
    <property type="match status" value="1"/>
</dbReference>
<dbReference type="InterPro" id="IPR000525">
    <property type="entry name" value="Initiator_Rep_WH1"/>
</dbReference>
<evidence type="ECO:0000259" key="3">
    <source>
        <dbReference type="Pfam" id="PF01051"/>
    </source>
</evidence>
<proteinExistence type="inferred from homology"/>
<evidence type="ECO:0000256" key="2">
    <source>
        <dbReference type="SAM" id="MobiDB-lite"/>
    </source>
</evidence>
<feature type="region of interest" description="Disordered" evidence="2">
    <location>
        <begin position="470"/>
        <end position="491"/>
    </location>
</feature>
<name>A0ABU5I9J5_9BURK</name>
<dbReference type="InterPro" id="IPR036390">
    <property type="entry name" value="WH_DNA-bd_sf"/>
</dbReference>
<dbReference type="RefSeq" id="WP_322464455.1">
    <property type="nucleotide sequence ID" value="NZ_JAXOJX010000003.1"/>
</dbReference>